<dbReference type="Gene3D" id="3.30.465.10">
    <property type="match status" value="1"/>
</dbReference>
<dbReference type="Gene3D" id="3.10.580.10">
    <property type="entry name" value="CBS-domain"/>
    <property type="match status" value="1"/>
</dbReference>
<proteinExistence type="predicted"/>
<dbReference type="InterPro" id="IPR005170">
    <property type="entry name" value="Transptr-assoc_dom"/>
</dbReference>
<keyword evidence="4 8" id="KW-1133">Transmembrane helix</keyword>
<feature type="transmembrane region" description="Helical" evidence="9">
    <location>
        <begin position="143"/>
        <end position="168"/>
    </location>
</feature>
<dbReference type="SMART" id="SM01091">
    <property type="entry name" value="CorC_HlyC"/>
    <property type="match status" value="1"/>
</dbReference>
<evidence type="ECO:0000256" key="7">
    <source>
        <dbReference type="PROSITE-ProRule" id="PRU00703"/>
    </source>
</evidence>
<evidence type="ECO:0000256" key="2">
    <source>
        <dbReference type="ARBA" id="ARBA00022692"/>
    </source>
</evidence>
<dbReference type="Pfam" id="PF03471">
    <property type="entry name" value="CorC_HlyC"/>
    <property type="match status" value="1"/>
</dbReference>
<sequence length="652" mass="72481">MDSTSLLIRPRLLSFPPTTSSSSLFFGLSRRPMLPGRVSARFPRLSIGPLVLGGLGSSKPSVDGARPKELPVVERDPVLKVVLRHGFVLVAVVCGLCMIVGRRRVLAAEGVGILKSGEVSAVFSEESWSKFWHVMRMFREQGLVLAALLGLSAFFSMAETSITTLWPWKVRELAEKEPENGVFRMLNSDVTRFLTTILIGTTVANIGATALVTEAATTIFGEAGVSAATGVMTVAILLLTEITPKSVAVHNATEVARFVVRPVAWLSLVLYPVGKVASFISMGILKILGLKGRSEPFVSEDELKLMLRGAELSGAIEEEEQDMIENVLEIKDTHVREVMTPLVDVVAIDVGASLLDFQNLWVTHQYSRTPVFEQRVDNIVGVAYAMDMLEYVEKAEQLANSTVGDIAHKPAYFVPDSMSVWNLLREFRIRKVHMAVVLNEYGGTVGIVTLEDVVEEIVGEIFDENDSKEEIQKKTGYIVMRADGIFDVDANTSIDHLSEELNVKMPEGHQYETVSGFVCESFGYIPRTGEKVKVVLESADQEVNEEYNENESERQDLKKMDQMFQIEILAGNARKVSAVRFERINQDKSKQLDTKEVTRVFPRIIKRKSRDDDDYSDRGEFDESPFQVTSEDGLIDCYVIDGNIDDTDNIHK</sequence>
<dbReference type="AlphaFoldDB" id="A0AAV9E0B2"/>
<evidence type="ECO:0000256" key="3">
    <source>
        <dbReference type="ARBA" id="ARBA00022737"/>
    </source>
</evidence>
<dbReference type="GO" id="GO:0016020">
    <property type="term" value="C:membrane"/>
    <property type="evidence" value="ECO:0007669"/>
    <property type="project" value="UniProtKB-SubCell"/>
</dbReference>
<feature type="transmembrane region" description="Helical" evidence="9">
    <location>
        <begin position="224"/>
        <end position="243"/>
    </location>
</feature>
<evidence type="ECO:0000256" key="5">
    <source>
        <dbReference type="ARBA" id="ARBA00023122"/>
    </source>
</evidence>
<reference evidence="12" key="2">
    <citation type="submission" date="2023-06" db="EMBL/GenBank/DDBJ databases">
        <authorList>
            <person name="Ma L."/>
            <person name="Liu K.-W."/>
            <person name="Li Z."/>
            <person name="Hsiao Y.-Y."/>
            <person name="Qi Y."/>
            <person name="Fu T."/>
            <person name="Tang G."/>
            <person name="Zhang D."/>
            <person name="Sun W.-H."/>
            <person name="Liu D.-K."/>
            <person name="Li Y."/>
            <person name="Chen G.-Z."/>
            <person name="Liu X.-D."/>
            <person name="Liao X.-Y."/>
            <person name="Jiang Y.-T."/>
            <person name="Yu X."/>
            <person name="Hao Y."/>
            <person name="Huang J."/>
            <person name="Zhao X.-W."/>
            <person name="Ke S."/>
            <person name="Chen Y.-Y."/>
            <person name="Wu W.-L."/>
            <person name="Hsu J.-L."/>
            <person name="Lin Y.-F."/>
            <person name="Huang M.-D."/>
            <person name="Li C.-Y."/>
            <person name="Huang L."/>
            <person name="Wang Z.-W."/>
            <person name="Zhao X."/>
            <person name="Zhong W.-Y."/>
            <person name="Peng D.-H."/>
            <person name="Ahmad S."/>
            <person name="Lan S."/>
            <person name="Zhang J.-S."/>
            <person name="Tsai W.-C."/>
            <person name="Van De Peer Y."/>
            <person name="Liu Z.-J."/>
        </authorList>
    </citation>
    <scope>NUCLEOTIDE SEQUENCE</scope>
    <source>
        <strain evidence="12">CP</strain>
        <tissue evidence="12">Leaves</tissue>
    </source>
</reference>
<dbReference type="InterPro" id="IPR016169">
    <property type="entry name" value="FAD-bd_PCMH_sub2"/>
</dbReference>
<evidence type="ECO:0000256" key="1">
    <source>
        <dbReference type="ARBA" id="ARBA00004141"/>
    </source>
</evidence>
<dbReference type="FunFam" id="3.10.580.10:FF:000002">
    <property type="entry name" value="Magnesium/cobalt efflux protein CorC"/>
    <property type="match status" value="1"/>
</dbReference>
<keyword evidence="2 8" id="KW-0812">Transmembrane</keyword>
<gene>
    <name evidence="12" type="primary">CBSDUFCH2</name>
    <name evidence="12" type="ORF">QJS10_CPA10g01823</name>
</gene>
<dbReference type="CDD" id="cd04590">
    <property type="entry name" value="CBS_pair_CorC_HlyC_assoc"/>
    <property type="match status" value="1"/>
</dbReference>
<dbReference type="Pfam" id="PF00571">
    <property type="entry name" value="CBS"/>
    <property type="match status" value="1"/>
</dbReference>
<keyword evidence="3" id="KW-0677">Repeat</keyword>
<feature type="domain" description="CNNM transmembrane" evidence="11">
    <location>
        <begin position="134"/>
        <end position="320"/>
    </location>
</feature>
<protein>
    <submittedName>
        <fullName evidence="12">DUF21 domain-containing protein</fullName>
    </submittedName>
</protein>
<dbReference type="InterPro" id="IPR000644">
    <property type="entry name" value="CBS_dom"/>
</dbReference>
<dbReference type="InterPro" id="IPR044751">
    <property type="entry name" value="Ion_transp-like_CBS"/>
</dbReference>
<evidence type="ECO:0000256" key="9">
    <source>
        <dbReference type="SAM" id="Phobius"/>
    </source>
</evidence>
<dbReference type="InterPro" id="IPR046342">
    <property type="entry name" value="CBS_dom_sf"/>
</dbReference>
<feature type="domain" description="CBS" evidence="10">
    <location>
        <begin position="407"/>
        <end position="464"/>
    </location>
</feature>
<dbReference type="Proteomes" id="UP001180020">
    <property type="component" value="Unassembled WGS sequence"/>
</dbReference>
<dbReference type="InterPro" id="IPR002550">
    <property type="entry name" value="CNNM"/>
</dbReference>
<dbReference type="PANTHER" id="PTHR22777">
    <property type="entry name" value="HEMOLYSIN-RELATED"/>
    <property type="match status" value="1"/>
</dbReference>
<reference evidence="12" key="1">
    <citation type="journal article" date="2023" name="Nat. Commun.">
        <title>Diploid and tetraploid genomes of Acorus and the evolution of monocots.</title>
        <authorList>
            <person name="Ma L."/>
            <person name="Liu K.W."/>
            <person name="Li Z."/>
            <person name="Hsiao Y.Y."/>
            <person name="Qi Y."/>
            <person name="Fu T."/>
            <person name="Tang G.D."/>
            <person name="Zhang D."/>
            <person name="Sun W.H."/>
            <person name="Liu D.K."/>
            <person name="Li Y."/>
            <person name="Chen G.Z."/>
            <person name="Liu X.D."/>
            <person name="Liao X.Y."/>
            <person name="Jiang Y.T."/>
            <person name="Yu X."/>
            <person name="Hao Y."/>
            <person name="Huang J."/>
            <person name="Zhao X.W."/>
            <person name="Ke S."/>
            <person name="Chen Y.Y."/>
            <person name="Wu W.L."/>
            <person name="Hsu J.L."/>
            <person name="Lin Y.F."/>
            <person name="Huang M.D."/>
            <person name="Li C.Y."/>
            <person name="Huang L."/>
            <person name="Wang Z.W."/>
            <person name="Zhao X."/>
            <person name="Zhong W.Y."/>
            <person name="Peng D.H."/>
            <person name="Ahmad S."/>
            <person name="Lan S."/>
            <person name="Zhang J.S."/>
            <person name="Tsai W.C."/>
            <person name="Van de Peer Y."/>
            <person name="Liu Z.J."/>
        </authorList>
    </citation>
    <scope>NUCLEOTIDE SEQUENCE</scope>
    <source>
        <strain evidence="12">CP</strain>
    </source>
</reference>
<evidence type="ECO:0000313" key="12">
    <source>
        <dbReference type="EMBL" id="KAK1306579.1"/>
    </source>
</evidence>
<dbReference type="PANTHER" id="PTHR22777:SF17">
    <property type="entry name" value="UPF0053 PROTEIN SLL0260"/>
    <property type="match status" value="1"/>
</dbReference>
<dbReference type="EMBL" id="JAUJYO010000010">
    <property type="protein sequence ID" value="KAK1306579.1"/>
    <property type="molecule type" value="Genomic_DNA"/>
</dbReference>
<evidence type="ECO:0000259" key="10">
    <source>
        <dbReference type="PROSITE" id="PS51371"/>
    </source>
</evidence>
<dbReference type="Pfam" id="PF01595">
    <property type="entry name" value="CNNM"/>
    <property type="match status" value="1"/>
</dbReference>
<keyword evidence="5 7" id="KW-0129">CBS domain</keyword>
<accession>A0AAV9E0B2</accession>
<comment type="subcellular location">
    <subcellularLocation>
        <location evidence="1">Membrane</location>
        <topology evidence="1">Multi-pass membrane protein</topology>
    </subcellularLocation>
</comment>
<evidence type="ECO:0000259" key="11">
    <source>
        <dbReference type="PROSITE" id="PS51846"/>
    </source>
</evidence>
<evidence type="ECO:0000256" key="4">
    <source>
        <dbReference type="ARBA" id="ARBA00022989"/>
    </source>
</evidence>
<dbReference type="InterPro" id="IPR036318">
    <property type="entry name" value="FAD-bd_PCMH-like_sf"/>
</dbReference>
<dbReference type="SUPFAM" id="SSF54631">
    <property type="entry name" value="CBS-domain pair"/>
    <property type="match status" value="1"/>
</dbReference>
<comment type="caution">
    <text evidence="12">The sequence shown here is derived from an EMBL/GenBank/DDBJ whole genome shotgun (WGS) entry which is preliminary data.</text>
</comment>
<dbReference type="PROSITE" id="PS51846">
    <property type="entry name" value="CNNM"/>
    <property type="match status" value="1"/>
</dbReference>
<dbReference type="PROSITE" id="PS51371">
    <property type="entry name" value="CBS"/>
    <property type="match status" value="1"/>
</dbReference>
<dbReference type="SUPFAM" id="SSF56176">
    <property type="entry name" value="FAD-binding/transporter-associated domain-like"/>
    <property type="match status" value="1"/>
</dbReference>
<evidence type="ECO:0000313" key="13">
    <source>
        <dbReference type="Proteomes" id="UP001180020"/>
    </source>
</evidence>
<dbReference type="GO" id="GO:0050660">
    <property type="term" value="F:flavin adenine dinucleotide binding"/>
    <property type="evidence" value="ECO:0007669"/>
    <property type="project" value="InterPro"/>
</dbReference>
<keyword evidence="13" id="KW-1185">Reference proteome</keyword>
<evidence type="ECO:0000256" key="8">
    <source>
        <dbReference type="PROSITE-ProRule" id="PRU01193"/>
    </source>
</evidence>
<organism evidence="12 13">
    <name type="scientific">Acorus calamus</name>
    <name type="common">Sweet flag</name>
    <dbReference type="NCBI Taxonomy" id="4465"/>
    <lineage>
        <taxon>Eukaryota</taxon>
        <taxon>Viridiplantae</taxon>
        <taxon>Streptophyta</taxon>
        <taxon>Embryophyta</taxon>
        <taxon>Tracheophyta</taxon>
        <taxon>Spermatophyta</taxon>
        <taxon>Magnoliopsida</taxon>
        <taxon>Liliopsida</taxon>
        <taxon>Acoraceae</taxon>
        <taxon>Acorus</taxon>
    </lineage>
</organism>
<keyword evidence="6 8" id="KW-0472">Membrane</keyword>
<feature type="transmembrane region" description="Helical" evidence="9">
    <location>
        <begin position="193"/>
        <end position="212"/>
    </location>
</feature>
<evidence type="ECO:0000256" key="6">
    <source>
        <dbReference type="ARBA" id="ARBA00023136"/>
    </source>
</evidence>
<feature type="transmembrane region" description="Helical" evidence="9">
    <location>
        <begin position="263"/>
        <end position="285"/>
    </location>
</feature>
<name>A0AAV9E0B2_ACOCL</name>